<dbReference type="Proteomes" id="UP001148614">
    <property type="component" value="Unassembled WGS sequence"/>
</dbReference>
<name>A0A9W8NG45_9PEZI</name>
<reference evidence="2" key="1">
    <citation type="submission" date="2022-07" db="EMBL/GenBank/DDBJ databases">
        <title>Genome Sequence of Xylaria arbuscula.</title>
        <authorList>
            <person name="Buettner E."/>
        </authorList>
    </citation>
    <scope>NUCLEOTIDE SEQUENCE</scope>
    <source>
        <strain evidence="2">VT107</strain>
    </source>
</reference>
<gene>
    <name evidence="2" type="ORF">NPX13_g4532</name>
</gene>
<evidence type="ECO:0000313" key="3">
    <source>
        <dbReference type="Proteomes" id="UP001148614"/>
    </source>
</evidence>
<dbReference type="AlphaFoldDB" id="A0A9W8NG45"/>
<sequence>MFRSIATVLLAATGIAAIHDGDFGTWRVVAGEQTCTVYGCTQSLDVYSDGNAENKLPGFTASCSNLGGCTVEDGESRLEYKGSCVPGSVSIVQTVENATNVWAAWGYAPWQSGKSGEFTIPVSKLHVYGE</sequence>
<protein>
    <submittedName>
        <fullName evidence="2">Uncharacterized protein</fullName>
    </submittedName>
</protein>
<keyword evidence="1" id="KW-0732">Signal</keyword>
<organism evidence="2 3">
    <name type="scientific">Xylaria arbuscula</name>
    <dbReference type="NCBI Taxonomy" id="114810"/>
    <lineage>
        <taxon>Eukaryota</taxon>
        <taxon>Fungi</taxon>
        <taxon>Dikarya</taxon>
        <taxon>Ascomycota</taxon>
        <taxon>Pezizomycotina</taxon>
        <taxon>Sordariomycetes</taxon>
        <taxon>Xylariomycetidae</taxon>
        <taxon>Xylariales</taxon>
        <taxon>Xylariaceae</taxon>
        <taxon>Xylaria</taxon>
    </lineage>
</organism>
<evidence type="ECO:0000313" key="2">
    <source>
        <dbReference type="EMBL" id="KAJ3573920.1"/>
    </source>
</evidence>
<dbReference type="EMBL" id="JANPWZ010000648">
    <property type="protein sequence ID" value="KAJ3573920.1"/>
    <property type="molecule type" value="Genomic_DNA"/>
</dbReference>
<comment type="caution">
    <text evidence="2">The sequence shown here is derived from an EMBL/GenBank/DDBJ whole genome shotgun (WGS) entry which is preliminary data.</text>
</comment>
<keyword evidence="3" id="KW-1185">Reference proteome</keyword>
<accession>A0A9W8NG45</accession>
<feature type="signal peptide" evidence="1">
    <location>
        <begin position="1"/>
        <end position="17"/>
    </location>
</feature>
<proteinExistence type="predicted"/>
<feature type="chain" id="PRO_5040844445" evidence="1">
    <location>
        <begin position="18"/>
        <end position="130"/>
    </location>
</feature>
<evidence type="ECO:0000256" key="1">
    <source>
        <dbReference type="SAM" id="SignalP"/>
    </source>
</evidence>